<accession>A0A1A6HL30</accession>
<sequence>MKIRRIKPAATSQVEGAGAQEKKAKGKRKLKQEEDEDYGELPQKKHKLFGRKQQPKAQPHPKPQARRVRKEPPVYVAGIWRANGAIAFQL</sequence>
<dbReference type="Proteomes" id="UP000092124">
    <property type="component" value="Unassembled WGS sequence"/>
</dbReference>
<reference evidence="2 3" key="1">
    <citation type="submission" date="2016-06" db="EMBL/GenBank/DDBJ databases">
        <title>The Draft Genome Sequence and Annotation of the Desert Woodrat Neotoma lepida.</title>
        <authorList>
            <person name="Campbell M."/>
            <person name="Oakeson K.F."/>
            <person name="Yandell M."/>
            <person name="Halpert J.R."/>
            <person name="Dearing D."/>
        </authorList>
    </citation>
    <scope>NUCLEOTIDE SEQUENCE [LARGE SCALE GENOMIC DNA]</scope>
    <source>
        <strain evidence="2">417</strain>
        <tissue evidence="2">Liver</tissue>
    </source>
</reference>
<evidence type="ECO:0000313" key="3">
    <source>
        <dbReference type="Proteomes" id="UP000092124"/>
    </source>
</evidence>
<feature type="region of interest" description="Disordered" evidence="1">
    <location>
        <begin position="1"/>
        <end position="72"/>
    </location>
</feature>
<gene>
    <name evidence="2" type="ORF">A6R68_18645</name>
</gene>
<evidence type="ECO:0000256" key="1">
    <source>
        <dbReference type="SAM" id="MobiDB-lite"/>
    </source>
</evidence>
<name>A0A1A6HL30_NEOLE</name>
<dbReference type="AlphaFoldDB" id="A0A1A6HL30"/>
<comment type="caution">
    <text evidence="2">The sequence shown here is derived from an EMBL/GenBank/DDBJ whole genome shotgun (WGS) entry which is preliminary data.</text>
</comment>
<feature type="compositionally biased region" description="Basic residues" evidence="1">
    <location>
        <begin position="44"/>
        <end position="54"/>
    </location>
</feature>
<proteinExistence type="predicted"/>
<keyword evidence="3" id="KW-1185">Reference proteome</keyword>
<dbReference type="STRING" id="56216.A0A1A6HL30"/>
<organism evidence="2 3">
    <name type="scientific">Neotoma lepida</name>
    <name type="common">Desert woodrat</name>
    <dbReference type="NCBI Taxonomy" id="56216"/>
    <lineage>
        <taxon>Eukaryota</taxon>
        <taxon>Metazoa</taxon>
        <taxon>Chordata</taxon>
        <taxon>Craniata</taxon>
        <taxon>Vertebrata</taxon>
        <taxon>Euteleostomi</taxon>
        <taxon>Mammalia</taxon>
        <taxon>Eutheria</taxon>
        <taxon>Euarchontoglires</taxon>
        <taxon>Glires</taxon>
        <taxon>Rodentia</taxon>
        <taxon>Myomorpha</taxon>
        <taxon>Muroidea</taxon>
        <taxon>Cricetidae</taxon>
        <taxon>Neotominae</taxon>
        <taxon>Neotoma</taxon>
    </lineage>
</organism>
<protein>
    <submittedName>
        <fullName evidence="2">Uncharacterized protein</fullName>
    </submittedName>
</protein>
<evidence type="ECO:0000313" key="2">
    <source>
        <dbReference type="EMBL" id="OBS78959.1"/>
    </source>
</evidence>
<dbReference type="EMBL" id="LZPO01027374">
    <property type="protein sequence ID" value="OBS78959.1"/>
    <property type="molecule type" value="Genomic_DNA"/>
</dbReference>